<proteinExistence type="predicted"/>
<dbReference type="HOGENOM" id="CLU_3025464_0_0_6"/>
<dbReference type="EMBL" id="CU928158">
    <property type="protein sequence ID" value="CAQ89195.1"/>
    <property type="molecule type" value="Genomic_DNA"/>
</dbReference>
<dbReference type="AlphaFoldDB" id="B7LS03"/>
<organism evidence="1 2">
    <name type="scientific">Escherichia fergusonii (strain ATCC 35469 / DSM 13698 / CCUG 18766 / IAM 14443 / JCM 21226 / LMG 7866 / NBRC 102419 / NCTC 12128 / CDC 0568-73)</name>
    <dbReference type="NCBI Taxonomy" id="585054"/>
    <lineage>
        <taxon>Bacteria</taxon>
        <taxon>Pseudomonadati</taxon>
        <taxon>Pseudomonadota</taxon>
        <taxon>Gammaproteobacteria</taxon>
        <taxon>Enterobacterales</taxon>
        <taxon>Enterobacteriaceae</taxon>
        <taxon>Escherichia</taxon>
    </lineage>
</organism>
<evidence type="ECO:0000313" key="2">
    <source>
        <dbReference type="Proteomes" id="UP000000745"/>
    </source>
</evidence>
<evidence type="ECO:0000313" key="1">
    <source>
        <dbReference type="EMBL" id="CAQ89195.1"/>
    </source>
</evidence>
<gene>
    <name evidence="1" type="ordered locus">EFER_1679</name>
</gene>
<keyword evidence="2" id="KW-1185">Reference proteome</keyword>
<reference evidence="2" key="1">
    <citation type="journal article" date="2009" name="PLoS Genet.">
        <title>Organised genome dynamics in the Escherichia coli species results in highly diverse adaptive paths.</title>
        <authorList>
            <person name="Touchon M."/>
            <person name="Hoede C."/>
            <person name="Tenaillon O."/>
            <person name="Barbe V."/>
            <person name="Baeriswyl S."/>
            <person name="Bidet P."/>
            <person name="Bingen E."/>
            <person name="Bonacorsi S."/>
            <person name="Bouchier C."/>
            <person name="Bouvet O."/>
            <person name="Calteau A."/>
            <person name="Chiapello H."/>
            <person name="Clermont O."/>
            <person name="Cruveiller S."/>
            <person name="Danchin A."/>
            <person name="Diard M."/>
            <person name="Dossat C."/>
            <person name="Karoui M.E."/>
            <person name="Frapy E."/>
            <person name="Garry L."/>
            <person name="Ghigo J.M."/>
            <person name="Gilles A.M."/>
            <person name="Johnson J."/>
            <person name="Le Bouguenec C."/>
            <person name="Lescat M."/>
            <person name="Mangenot S."/>
            <person name="Martinez-Jehanne V."/>
            <person name="Matic I."/>
            <person name="Nassif X."/>
            <person name="Oztas S."/>
            <person name="Petit M.A."/>
            <person name="Pichon C."/>
            <person name="Rouy Z."/>
            <person name="Ruf C.S."/>
            <person name="Schneider D."/>
            <person name="Tourret J."/>
            <person name="Vacherie B."/>
            <person name="Vallenet D."/>
            <person name="Medigue C."/>
            <person name="Rocha E.P.C."/>
            <person name="Denamur E."/>
        </authorList>
    </citation>
    <scope>NUCLEOTIDE SEQUENCE [LARGE SCALE GENOMIC DNA]</scope>
    <source>
        <strain evidence="2">ATCC 35469 / DSM 13698 / BCRC 15582 / CCUG 18766 / IAM 14443 / JCM 21226 / LMG 7866 / NBRC 102419 / NCTC 12128 / CDC 0568-73</strain>
    </source>
</reference>
<dbReference type="KEGG" id="efe:EFER_1679"/>
<accession>B7LS03</accession>
<sequence>MLQVVCVVAVGYSVHPWASSLTEPLQTTFEFTHATPDSFTEIKLLRTHSLATRII</sequence>
<protein>
    <submittedName>
        <fullName evidence="1">Uncharacterized protein</fullName>
    </submittedName>
</protein>
<name>B7LS03_ESCF3</name>
<dbReference type="Proteomes" id="UP000000745">
    <property type="component" value="Chromosome"/>
</dbReference>